<feature type="repeat" description="ANK" evidence="3">
    <location>
        <begin position="76"/>
        <end position="97"/>
    </location>
</feature>
<dbReference type="EMBL" id="CP111017">
    <property type="protein sequence ID" value="WAR08526.1"/>
    <property type="molecule type" value="Genomic_DNA"/>
</dbReference>
<dbReference type="Pfam" id="PF13637">
    <property type="entry name" value="Ank_4"/>
    <property type="match status" value="1"/>
</dbReference>
<feature type="repeat" description="ANK" evidence="3">
    <location>
        <begin position="144"/>
        <end position="169"/>
    </location>
</feature>
<name>A0ABY7EI97_MYAAR</name>
<accession>A0ABY7EI97</accession>
<evidence type="ECO:0000256" key="3">
    <source>
        <dbReference type="PROSITE-ProRule" id="PRU00023"/>
    </source>
</evidence>
<dbReference type="PROSITE" id="PS50297">
    <property type="entry name" value="ANK_REP_REGION"/>
    <property type="match status" value="5"/>
</dbReference>
<dbReference type="Gene3D" id="1.25.40.20">
    <property type="entry name" value="Ankyrin repeat-containing domain"/>
    <property type="match status" value="3"/>
</dbReference>
<dbReference type="SUPFAM" id="SSF48403">
    <property type="entry name" value="Ankyrin repeat"/>
    <property type="match status" value="2"/>
</dbReference>
<evidence type="ECO:0000256" key="1">
    <source>
        <dbReference type="ARBA" id="ARBA00022737"/>
    </source>
</evidence>
<proteinExistence type="predicted"/>
<dbReference type="SMART" id="SM00248">
    <property type="entry name" value="ANK"/>
    <property type="match status" value="11"/>
</dbReference>
<evidence type="ECO:0000313" key="5">
    <source>
        <dbReference type="Proteomes" id="UP001164746"/>
    </source>
</evidence>
<feature type="non-terminal residue" evidence="4">
    <location>
        <position position="627"/>
    </location>
</feature>
<keyword evidence="1" id="KW-0677">Repeat</keyword>
<evidence type="ECO:0000313" key="4">
    <source>
        <dbReference type="EMBL" id="WAR08526.1"/>
    </source>
</evidence>
<dbReference type="PANTHER" id="PTHR24166">
    <property type="entry name" value="ROLLING PEBBLES, ISOFORM B"/>
    <property type="match status" value="1"/>
</dbReference>
<feature type="repeat" description="ANK" evidence="3">
    <location>
        <begin position="43"/>
        <end position="75"/>
    </location>
</feature>
<keyword evidence="2 3" id="KW-0040">ANK repeat</keyword>
<dbReference type="PANTHER" id="PTHR24166:SF48">
    <property type="entry name" value="PROTEIN VAPYRIN"/>
    <property type="match status" value="1"/>
</dbReference>
<dbReference type="InterPro" id="IPR036770">
    <property type="entry name" value="Ankyrin_rpt-contain_sf"/>
</dbReference>
<keyword evidence="5" id="KW-1185">Reference proteome</keyword>
<protein>
    <submittedName>
        <fullName evidence="4">ANK3-like protein</fullName>
    </submittedName>
</protein>
<feature type="repeat" description="ANK" evidence="3">
    <location>
        <begin position="308"/>
        <end position="340"/>
    </location>
</feature>
<reference evidence="4" key="1">
    <citation type="submission" date="2022-11" db="EMBL/GenBank/DDBJ databases">
        <title>Centuries of genome instability and evolution in soft-shell clam transmissible cancer (bioRxiv).</title>
        <authorList>
            <person name="Hart S.F.M."/>
            <person name="Yonemitsu M.A."/>
            <person name="Giersch R.M."/>
            <person name="Beal B.F."/>
            <person name="Arriagada G."/>
            <person name="Davis B.W."/>
            <person name="Ostrander E.A."/>
            <person name="Goff S.P."/>
            <person name="Metzger M.J."/>
        </authorList>
    </citation>
    <scope>NUCLEOTIDE SEQUENCE</scope>
    <source>
        <strain evidence="4">MELC-2E11</strain>
        <tissue evidence="4">Siphon/mantle</tissue>
    </source>
</reference>
<dbReference type="PROSITE" id="PS50088">
    <property type="entry name" value="ANK_REPEAT"/>
    <property type="match status" value="6"/>
</dbReference>
<dbReference type="Pfam" id="PF12796">
    <property type="entry name" value="Ank_2"/>
    <property type="match status" value="4"/>
</dbReference>
<gene>
    <name evidence="4" type="ORF">MAR_018484</name>
</gene>
<sequence length="627" mass="70341">FQCAKKGDVEGIKKVLNSNNEDDAETDAESDSDKVDVNFQDQNGLTALHYAAREYHHAAVQLLLENKAELDDIDGNKRTPLHIAAIKGNVEAAKLLLTSKKNGVDCEDGDGNTPLMLASKYGNEELIDFLIDKYKCNINYQNEDGMTALHYAALYGKENAVKKLLQHDAINLNNTLKKSAFHLACENNNIKCAKKLRLGKCAKDTPDENGFTPFMHAVAKGFAEIVQDLMNSGDIDPCVKLADGRNVLHIVAERNKLAVLKILLDKQSNDLAVKREKTGLMSSINEIQNIIENMVTKNRDLLYEKDEKGDTVYHLAAREGHDRLLDVLLREDKENKISKSPESENNDGCTPLWVAADSGHLKCVEHLSTRTVLIEKVNKSKLTPLMVASQKGHADVVEYLINKNANVSALDENDHNCLEIAIRKHHESVAMTIIKSDQWEKALRNYTNDDDGMECTPLRKLIRHMPDCAKAVLDNCMCSSAEKKKTSMEKKQIKQRYHLTNMTRKKNVQNTWLDSTSSLLTIYISSKNGKIKKVSESGSEAGQLNLLVHPVTPFSTAPNAILRTSVMMIGELDFNDYENQVEINQNKMIHKQKNLKKAMKTMKTEIDKQGVILEEIKRKLFEETSTG</sequence>
<evidence type="ECO:0000256" key="2">
    <source>
        <dbReference type="ARBA" id="ARBA00023043"/>
    </source>
</evidence>
<dbReference type="InterPro" id="IPR002110">
    <property type="entry name" value="Ankyrin_rpt"/>
</dbReference>
<feature type="repeat" description="ANK" evidence="3">
    <location>
        <begin position="380"/>
        <end position="412"/>
    </location>
</feature>
<dbReference type="Proteomes" id="UP001164746">
    <property type="component" value="Chromosome 6"/>
</dbReference>
<organism evidence="4 5">
    <name type="scientific">Mya arenaria</name>
    <name type="common">Soft-shell clam</name>
    <dbReference type="NCBI Taxonomy" id="6604"/>
    <lineage>
        <taxon>Eukaryota</taxon>
        <taxon>Metazoa</taxon>
        <taxon>Spiralia</taxon>
        <taxon>Lophotrochozoa</taxon>
        <taxon>Mollusca</taxon>
        <taxon>Bivalvia</taxon>
        <taxon>Autobranchia</taxon>
        <taxon>Heteroconchia</taxon>
        <taxon>Euheterodonta</taxon>
        <taxon>Imparidentia</taxon>
        <taxon>Neoheterodontei</taxon>
        <taxon>Myida</taxon>
        <taxon>Myoidea</taxon>
        <taxon>Myidae</taxon>
        <taxon>Mya</taxon>
    </lineage>
</organism>
<feature type="repeat" description="ANK" evidence="3">
    <location>
        <begin position="110"/>
        <end position="133"/>
    </location>
</feature>
<dbReference type="InterPro" id="IPR050889">
    <property type="entry name" value="Dendritic_Spine_Reg/Scaffold"/>
</dbReference>